<dbReference type="RefSeq" id="XP_046055918.1">
    <property type="nucleotide sequence ID" value="XM_046189254.1"/>
</dbReference>
<evidence type="ECO:0000313" key="1">
    <source>
        <dbReference type="EMBL" id="KAH7269150.1"/>
    </source>
</evidence>
<evidence type="ECO:0000313" key="2">
    <source>
        <dbReference type="Proteomes" id="UP000720189"/>
    </source>
</evidence>
<dbReference type="AlphaFoldDB" id="A0A9P9KVI5"/>
<proteinExistence type="predicted"/>
<dbReference type="OrthoDB" id="5084142at2759"/>
<gene>
    <name evidence="1" type="ORF">BKA55DRAFT_531816</name>
</gene>
<dbReference type="EMBL" id="JAGMUX010000001">
    <property type="protein sequence ID" value="KAH7269150.1"/>
    <property type="molecule type" value="Genomic_DNA"/>
</dbReference>
<dbReference type="GeneID" id="70219208"/>
<keyword evidence="2" id="KW-1185">Reference proteome</keyword>
<protein>
    <submittedName>
        <fullName evidence="1">Uncharacterized protein</fullName>
    </submittedName>
</protein>
<comment type="caution">
    <text evidence="1">The sequence shown here is derived from an EMBL/GenBank/DDBJ whole genome shotgun (WGS) entry which is preliminary data.</text>
</comment>
<organism evidence="1 2">
    <name type="scientific">Fusarium redolens</name>
    <dbReference type="NCBI Taxonomy" id="48865"/>
    <lineage>
        <taxon>Eukaryota</taxon>
        <taxon>Fungi</taxon>
        <taxon>Dikarya</taxon>
        <taxon>Ascomycota</taxon>
        <taxon>Pezizomycotina</taxon>
        <taxon>Sordariomycetes</taxon>
        <taxon>Hypocreomycetidae</taxon>
        <taxon>Hypocreales</taxon>
        <taxon>Nectriaceae</taxon>
        <taxon>Fusarium</taxon>
        <taxon>Fusarium redolens species complex</taxon>
    </lineage>
</organism>
<sequence length="114" mass="12812">MASTEPTSESTTKEPTKEFYIETIEGGKYRDFIPMNAIWTCSFGPLHPYSARCGQRNEDITNKICSKCGKERSFGATADLGQKTSSRGKRGKFWFLAGHDDDGSELWTDNFILD</sequence>
<dbReference type="Proteomes" id="UP000720189">
    <property type="component" value="Unassembled WGS sequence"/>
</dbReference>
<reference evidence="1" key="1">
    <citation type="journal article" date="2021" name="Nat. Commun.">
        <title>Genetic determinants of endophytism in the Arabidopsis root mycobiome.</title>
        <authorList>
            <person name="Mesny F."/>
            <person name="Miyauchi S."/>
            <person name="Thiergart T."/>
            <person name="Pickel B."/>
            <person name="Atanasova L."/>
            <person name="Karlsson M."/>
            <person name="Huettel B."/>
            <person name="Barry K.W."/>
            <person name="Haridas S."/>
            <person name="Chen C."/>
            <person name="Bauer D."/>
            <person name="Andreopoulos W."/>
            <person name="Pangilinan J."/>
            <person name="LaButti K."/>
            <person name="Riley R."/>
            <person name="Lipzen A."/>
            <person name="Clum A."/>
            <person name="Drula E."/>
            <person name="Henrissat B."/>
            <person name="Kohler A."/>
            <person name="Grigoriev I.V."/>
            <person name="Martin F.M."/>
            <person name="Hacquard S."/>
        </authorList>
    </citation>
    <scope>NUCLEOTIDE SEQUENCE</scope>
    <source>
        <strain evidence="1">MPI-CAGE-AT-0023</strain>
    </source>
</reference>
<name>A0A9P9KVI5_FUSRE</name>
<accession>A0A9P9KVI5</accession>